<evidence type="ECO:0000313" key="3">
    <source>
        <dbReference type="EMBL" id="MDV2911807.1"/>
    </source>
</evidence>
<dbReference type="InterPro" id="IPR000836">
    <property type="entry name" value="PRTase_dom"/>
</dbReference>
<evidence type="ECO:0000313" key="4">
    <source>
        <dbReference type="Proteomes" id="UP001280415"/>
    </source>
</evidence>
<sequence length="224" mass="26477">MNRCLLCNRMLNRRVDLSFILSFQRAQPQLLCHHCRNQLVNLQERKVCVSCGRLVNQLQCPDCQKWNDQFNNQALFQYNAFMKEFFQRYKFQGDYWLRKAFCNDFINFIQSLVKEDEHLVPIPVDQGTIKVRGFNQVAGLIEGLEFEPVLISQRSKQARHQFQRSRRERLQRENPFRVVEPNKVAGAKWVIIDDIYTTGVTVRQAGRELSKHGARQVRSITLCR</sequence>
<comment type="caution">
    <text evidence="3">The sequence shown here is derived from an EMBL/GenBank/DDBJ whole genome shotgun (WGS) entry which is preliminary data.</text>
</comment>
<gene>
    <name evidence="3" type="ORF">R0H03_08020</name>
</gene>
<dbReference type="CDD" id="cd06223">
    <property type="entry name" value="PRTases_typeI"/>
    <property type="match status" value="1"/>
</dbReference>
<comment type="similarity">
    <text evidence="1">Belongs to the ComF/GntX family.</text>
</comment>
<dbReference type="InterPro" id="IPR051910">
    <property type="entry name" value="ComF/GntX_DNA_util-trans"/>
</dbReference>
<dbReference type="InterPro" id="IPR029057">
    <property type="entry name" value="PRTase-like"/>
</dbReference>
<proteinExistence type="inferred from homology"/>
<dbReference type="EMBL" id="JAWJAX010000010">
    <property type="protein sequence ID" value="MDV2911807.1"/>
    <property type="molecule type" value="Genomic_DNA"/>
</dbReference>
<dbReference type="PANTHER" id="PTHR47505:SF1">
    <property type="entry name" value="DNA UTILIZATION PROTEIN YHGH"/>
    <property type="match status" value="1"/>
</dbReference>
<feature type="domain" description="Phosphoribosyltransferase" evidence="2">
    <location>
        <begin position="133"/>
        <end position="223"/>
    </location>
</feature>
<dbReference type="SUPFAM" id="SSF53271">
    <property type="entry name" value="PRTase-like"/>
    <property type="match status" value="1"/>
</dbReference>
<protein>
    <submittedName>
        <fullName evidence="3">ComF family protein</fullName>
    </submittedName>
</protein>
<accession>A0AAW8YQJ1</accession>
<dbReference type="RefSeq" id="WP_036671444.1">
    <property type="nucleotide sequence ID" value="NZ_CAXSXJ010000009.1"/>
</dbReference>
<dbReference type="Gene3D" id="3.40.50.2020">
    <property type="match status" value="1"/>
</dbReference>
<reference evidence="3" key="1">
    <citation type="journal article" date="2023" name="PeerJ">
        <title>Selection and evaluation of lactic acid bacteria from chicken feces in Thailand as potential probiotics.</title>
        <authorList>
            <person name="Khurajog B."/>
            <person name="Disastra Y."/>
            <person name="Lawwyne L.D."/>
            <person name="Sirichokchatchawan W."/>
            <person name="Niyomtham W."/>
            <person name="Yindee J."/>
            <person name="Hampson D.J."/>
            <person name="Prapasarakul N."/>
        </authorList>
    </citation>
    <scope>NUCLEOTIDE SEQUENCE</scope>
    <source>
        <strain evidence="3">BF14</strain>
    </source>
</reference>
<organism evidence="3 4">
    <name type="scientific">Pediococcus acidilactici</name>
    <dbReference type="NCBI Taxonomy" id="1254"/>
    <lineage>
        <taxon>Bacteria</taxon>
        <taxon>Bacillati</taxon>
        <taxon>Bacillota</taxon>
        <taxon>Bacilli</taxon>
        <taxon>Lactobacillales</taxon>
        <taxon>Lactobacillaceae</taxon>
        <taxon>Pediococcus</taxon>
        <taxon>Pediococcus acidilactici group</taxon>
    </lineage>
</organism>
<name>A0AAW8YQJ1_PEDAC</name>
<evidence type="ECO:0000256" key="1">
    <source>
        <dbReference type="ARBA" id="ARBA00008007"/>
    </source>
</evidence>
<dbReference type="Pfam" id="PF00156">
    <property type="entry name" value="Pribosyltran"/>
    <property type="match status" value="1"/>
</dbReference>
<dbReference type="PANTHER" id="PTHR47505">
    <property type="entry name" value="DNA UTILIZATION PROTEIN YHGH"/>
    <property type="match status" value="1"/>
</dbReference>
<evidence type="ECO:0000259" key="2">
    <source>
        <dbReference type="Pfam" id="PF00156"/>
    </source>
</evidence>
<dbReference type="Proteomes" id="UP001280415">
    <property type="component" value="Unassembled WGS sequence"/>
</dbReference>
<dbReference type="AlphaFoldDB" id="A0AAW8YQJ1"/>
<reference evidence="3" key="2">
    <citation type="submission" date="2023-10" db="EMBL/GenBank/DDBJ databases">
        <authorList>
            <person name="Khurajog B."/>
        </authorList>
    </citation>
    <scope>NUCLEOTIDE SEQUENCE</scope>
    <source>
        <strain evidence="3">BF14</strain>
    </source>
</reference>